<dbReference type="RefSeq" id="WP_120674320.1">
    <property type="nucleotide sequence ID" value="NZ_RBAL01000001.1"/>
</dbReference>
<comment type="caution">
    <text evidence="1">The sequence shown here is derived from an EMBL/GenBank/DDBJ whole genome shotgun (WGS) entry which is preliminary data.</text>
</comment>
<name>A0A3A9ZE61_9ACTN</name>
<dbReference type="EMBL" id="RBAL01000001">
    <property type="protein sequence ID" value="RKN46792.1"/>
    <property type="molecule type" value="Genomic_DNA"/>
</dbReference>
<dbReference type="Proteomes" id="UP000272474">
    <property type="component" value="Unassembled WGS sequence"/>
</dbReference>
<proteinExistence type="predicted"/>
<dbReference type="SUPFAM" id="SSF75169">
    <property type="entry name" value="DsrEFH-like"/>
    <property type="match status" value="1"/>
</dbReference>
<dbReference type="OrthoDB" id="34364at2"/>
<keyword evidence="2" id="KW-1185">Reference proteome</keyword>
<reference evidence="1 2" key="1">
    <citation type="journal article" date="2014" name="Int. J. Syst. Evol. Microbiol.">
        <title>Streptomyces hoynatensis sp. nov., isolated from deep marine sediment.</title>
        <authorList>
            <person name="Veyisoglu A."/>
            <person name="Sahin N."/>
        </authorList>
    </citation>
    <scope>NUCLEOTIDE SEQUENCE [LARGE SCALE GENOMIC DNA]</scope>
    <source>
        <strain evidence="1 2">KCTC 29097</strain>
    </source>
</reference>
<dbReference type="Gene3D" id="3.40.1260.10">
    <property type="entry name" value="DsrEFH-like"/>
    <property type="match status" value="1"/>
</dbReference>
<accession>A0A3A9ZE61</accession>
<evidence type="ECO:0000313" key="2">
    <source>
        <dbReference type="Proteomes" id="UP000272474"/>
    </source>
</evidence>
<organism evidence="1 2">
    <name type="scientific">Streptomyces hoynatensis</name>
    <dbReference type="NCBI Taxonomy" id="1141874"/>
    <lineage>
        <taxon>Bacteria</taxon>
        <taxon>Bacillati</taxon>
        <taxon>Actinomycetota</taxon>
        <taxon>Actinomycetes</taxon>
        <taxon>Kitasatosporales</taxon>
        <taxon>Streptomycetaceae</taxon>
        <taxon>Streptomyces</taxon>
    </lineage>
</organism>
<evidence type="ECO:0000313" key="1">
    <source>
        <dbReference type="EMBL" id="RKN46792.1"/>
    </source>
</evidence>
<sequence length="118" mass="12806">MPTTVFHVFHDDDDSLTLGTRAAQRVHEVAADHGCEVEVFCFGPAQRRLTGPGGSAAGEVYNRRIDALVASGVRVTACVNAARAEGTEAELTRRGLRLRVARDEFLRHTLEAATVITF</sequence>
<protein>
    <recommendedName>
        <fullName evidence="3">Sulfur reduction protein DsrE</fullName>
    </recommendedName>
</protein>
<evidence type="ECO:0008006" key="3">
    <source>
        <dbReference type="Google" id="ProtNLM"/>
    </source>
</evidence>
<dbReference type="AlphaFoldDB" id="A0A3A9ZE61"/>
<gene>
    <name evidence="1" type="ORF">D7294_00785</name>
</gene>
<dbReference type="InterPro" id="IPR027396">
    <property type="entry name" value="DsrEFH-like"/>
</dbReference>